<accession>A0A560D545</accession>
<keyword evidence="2" id="KW-1185">Reference proteome</keyword>
<proteinExistence type="predicted"/>
<dbReference type="InterPro" id="IPR027417">
    <property type="entry name" value="P-loop_NTPase"/>
</dbReference>
<comment type="caution">
    <text evidence="1">The sequence shown here is derived from an EMBL/GenBank/DDBJ whole genome shotgun (WGS) entry which is preliminary data.</text>
</comment>
<dbReference type="RefSeq" id="WP_145669249.1">
    <property type="nucleotide sequence ID" value="NZ_VITK01000011.1"/>
</dbReference>
<evidence type="ECO:0000313" key="2">
    <source>
        <dbReference type="Proteomes" id="UP000319949"/>
    </source>
</evidence>
<dbReference type="AlphaFoldDB" id="A0A560D545"/>
<dbReference type="OrthoDB" id="8311018at2"/>
<reference evidence="1 2" key="1">
    <citation type="submission" date="2019-06" db="EMBL/GenBank/DDBJ databases">
        <title>Genomic Encyclopedia of Type Strains, Phase IV (KMG-V): Genome sequencing to study the core and pangenomes of soil and plant-associated prokaryotes.</title>
        <authorList>
            <person name="Whitman W."/>
        </authorList>
    </citation>
    <scope>NUCLEOTIDE SEQUENCE [LARGE SCALE GENOMIC DNA]</scope>
    <source>
        <strain evidence="1 2">BR 510</strain>
    </source>
</reference>
<name>A0A560D545_9BRAD</name>
<dbReference type="InterPro" id="IPR056955">
    <property type="entry name" value="ORC-CDC6-like"/>
</dbReference>
<gene>
    <name evidence="1" type="ORF">FBZ96_11129</name>
</gene>
<dbReference type="EMBL" id="VITK01000011">
    <property type="protein sequence ID" value="TWA92236.1"/>
    <property type="molecule type" value="Genomic_DNA"/>
</dbReference>
<dbReference type="Proteomes" id="UP000319949">
    <property type="component" value="Unassembled WGS sequence"/>
</dbReference>
<dbReference type="Gene3D" id="3.40.50.300">
    <property type="entry name" value="P-loop containing nucleotide triphosphate hydrolases"/>
    <property type="match status" value="1"/>
</dbReference>
<protein>
    <submittedName>
        <fullName evidence="1">Uncharacterized protein</fullName>
    </submittedName>
</protein>
<sequence>MNANAALHDIFNARFLANSEVPKTFVAPPSFVDICKRTNTILAGPRGSGKTTLLKMLTPAALENWDEAEEQEIGQLVDYIGVFIPADSVWAKSKESLLGRISDRNLRERAQDWLFLHHITRSFVETLHDIAQISEQKDAAPRCGLRIDREHQVQIADEIVRTLRLKDVNPSFLSILFALDDRLLEFFEVCSGLQGDQSPYSLGEIEPFELVRILVTKVNHLVGRPTQAWALLFDEMEIVDVRVRNYVFAKLRSSSTHFTLKVAIAPFIEDLSVFRQSDGPIPRNDFSLIELWCADREEIDNFCLKFFSKIANSYDLGSTTAFQVLGPSIFDDEREDRGGHSKSYSAETRMARSFKSLYSKDRKFQDYIAGAKLTVNNLSSAQGIDRSKALRKVRNIVVVRDEFLKSEEQDRSRRSAEVYSGARALFAASEGNPRWFLSILSPLIREYARTKRRIDRDRQYRALSDVAVFFKARLFNLPLTRELSNSKVAIDNMKQFVDVFGHFFEENVVGQDFLADPVLSFSTDDSVDSNVRDAIGSALKLGAFVYAEKTEGEFLRHGIAKAKIRISYLLAPEYRLPLMKGKSRTASFILRLREFGPAPRGSEEELPLFGQREGD</sequence>
<organism evidence="1 2">
    <name type="scientific">Bradyrhizobium stylosanthis</name>
    <dbReference type="NCBI Taxonomy" id="1803665"/>
    <lineage>
        <taxon>Bacteria</taxon>
        <taxon>Pseudomonadati</taxon>
        <taxon>Pseudomonadota</taxon>
        <taxon>Alphaproteobacteria</taxon>
        <taxon>Hyphomicrobiales</taxon>
        <taxon>Nitrobacteraceae</taxon>
        <taxon>Bradyrhizobium</taxon>
    </lineage>
</organism>
<evidence type="ECO:0000313" key="1">
    <source>
        <dbReference type="EMBL" id="TWA92236.1"/>
    </source>
</evidence>
<dbReference type="SUPFAM" id="SSF52540">
    <property type="entry name" value="P-loop containing nucleoside triphosphate hydrolases"/>
    <property type="match status" value="1"/>
</dbReference>
<dbReference type="Pfam" id="PF24389">
    <property type="entry name" value="ORC-CDC6-like"/>
    <property type="match status" value="1"/>
</dbReference>